<dbReference type="Proteomes" id="UP000054485">
    <property type="component" value="Unassembled WGS sequence"/>
</dbReference>
<dbReference type="EMBL" id="KN835175">
    <property type="protein sequence ID" value="KIK45268.1"/>
    <property type="molecule type" value="Genomic_DNA"/>
</dbReference>
<name>A0A0D0BQ80_9AGAM</name>
<evidence type="ECO:0000313" key="1">
    <source>
        <dbReference type="EMBL" id="KIK45268.1"/>
    </source>
</evidence>
<feature type="non-terminal residue" evidence="1">
    <location>
        <position position="91"/>
    </location>
</feature>
<reference evidence="2" key="2">
    <citation type="submission" date="2015-01" db="EMBL/GenBank/DDBJ databases">
        <title>Evolutionary Origins and Diversification of the Mycorrhizal Mutualists.</title>
        <authorList>
            <consortium name="DOE Joint Genome Institute"/>
            <consortium name="Mycorrhizal Genomics Consortium"/>
            <person name="Kohler A."/>
            <person name="Kuo A."/>
            <person name="Nagy L.G."/>
            <person name="Floudas D."/>
            <person name="Copeland A."/>
            <person name="Barry K.W."/>
            <person name="Cichocki N."/>
            <person name="Veneault-Fourrey C."/>
            <person name="LaButti K."/>
            <person name="Lindquist E.A."/>
            <person name="Lipzen A."/>
            <person name="Lundell T."/>
            <person name="Morin E."/>
            <person name="Murat C."/>
            <person name="Riley R."/>
            <person name="Ohm R."/>
            <person name="Sun H."/>
            <person name="Tunlid A."/>
            <person name="Henrissat B."/>
            <person name="Grigoriev I.V."/>
            <person name="Hibbett D.S."/>
            <person name="Martin F."/>
        </authorList>
    </citation>
    <scope>NUCLEOTIDE SEQUENCE [LARGE SCALE GENOMIC DNA]</scope>
    <source>
        <strain evidence="2">UH-Slu-Lm8-n1</strain>
    </source>
</reference>
<reference evidence="1 2" key="1">
    <citation type="submission" date="2014-04" db="EMBL/GenBank/DDBJ databases">
        <authorList>
            <consortium name="DOE Joint Genome Institute"/>
            <person name="Kuo A."/>
            <person name="Ruytinx J."/>
            <person name="Rineau F."/>
            <person name="Colpaert J."/>
            <person name="Kohler A."/>
            <person name="Nagy L.G."/>
            <person name="Floudas D."/>
            <person name="Copeland A."/>
            <person name="Barry K.W."/>
            <person name="Cichocki N."/>
            <person name="Veneault-Fourrey C."/>
            <person name="LaButti K."/>
            <person name="Lindquist E.A."/>
            <person name="Lipzen A."/>
            <person name="Lundell T."/>
            <person name="Morin E."/>
            <person name="Murat C."/>
            <person name="Sun H."/>
            <person name="Tunlid A."/>
            <person name="Henrissat B."/>
            <person name="Grigoriev I.V."/>
            <person name="Hibbett D.S."/>
            <person name="Martin F."/>
            <person name="Nordberg H.P."/>
            <person name="Cantor M.N."/>
            <person name="Hua S.X."/>
        </authorList>
    </citation>
    <scope>NUCLEOTIDE SEQUENCE [LARGE SCALE GENOMIC DNA]</scope>
    <source>
        <strain evidence="1 2">UH-Slu-Lm8-n1</strain>
    </source>
</reference>
<sequence length="91" mass="10280">MRMKGFPEEYITWYQRQLNNHSTTLIFDDYVSATFNVENGVDQGCPLSVIAFLIYNSDVLKVADPKPSRGELSLGFIDDIALVAKGKTFEE</sequence>
<evidence type="ECO:0000313" key="2">
    <source>
        <dbReference type="Proteomes" id="UP000054485"/>
    </source>
</evidence>
<dbReference type="AlphaFoldDB" id="A0A0D0BQ80"/>
<dbReference type="InParanoid" id="A0A0D0BQ80"/>
<dbReference type="OrthoDB" id="3044497at2759"/>
<gene>
    <name evidence="1" type="ORF">CY34DRAFT_42041</name>
</gene>
<evidence type="ECO:0008006" key="3">
    <source>
        <dbReference type="Google" id="ProtNLM"/>
    </source>
</evidence>
<proteinExistence type="predicted"/>
<protein>
    <recommendedName>
        <fullName evidence="3">Reverse transcriptase domain-containing protein</fullName>
    </recommendedName>
</protein>
<accession>A0A0D0BQ80</accession>
<dbReference type="HOGENOM" id="CLU_169846_2_0_1"/>
<keyword evidence="2" id="KW-1185">Reference proteome</keyword>
<organism evidence="1 2">
    <name type="scientific">Suillus luteus UH-Slu-Lm8-n1</name>
    <dbReference type="NCBI Taxonomy" id="930992"/>
    <lineage>
        <taxon>Eukaryota</taxon>
        <taxon>Fungi</taxon>
        <taxon>Dikarya</taxon>
        <taxon>Basidiomycota</taxon>
        <taxon>Agaricomycotina</taxon>
        <taxon>Agaricomycetes</taxon>
        <taxon>Agaricomycetidae</taxon>
        <taxon>Boletales</taxon>
        <taxon>Suillineae</taxon>
        <taxon>Suillaceae</taxon>
        <taxon>Suillus</taxon>
    </lineage>
</organism>